<feature type="compositionally biased region" description="Basic and acidic residues" evidence="1">
    <location>
        <begin position="67"/>
        <end position="97"/>
    </location>
</feature>
<feature type="region of interest" description="Disordered" evidence="1">
    <location>
        <begin position="1"/>
        <end position="208"/>
    </location>
</feature>
<feature type="compositionally biased region" description="Basic and acidic residues" evidence="1">
    <location>
        <begin position="489"/>
        <end position="499"/>
    </location>
</feature>
<feature type="compositionally biased region" description="Acidic residues" evidence="1">
    <location>
        <begin position="118"/>
        <end position="127"/>
    </location>
</feature>
<dbReference type="PANTHER" id="PTHR46370">
    <property type="entry name" value="GPALPP MOTIFS-CONTAINING PROTEIN 1"/>
    <property type="match status" value="1"/>
</dbReference>
<feature type="compositionally biased region" description="Acidic residues" evidence="1">
    <location>
        <begin position="189"/>
        <end position="200"/>
    </location>
</feature>
<dbReference type="EMBL" id="JAPTSV010000010">
    <property type="protein sequence ID" value="KAJ1523271.1"/>
    <property type="molecule type" value="Genomic_DNA"/>
</dbReference>
<dbReference type="PANTHER" id="PTHR46370:SF1">
    <property type="entry name" value="GPALPP MOTIFS-CONTAINING PROTEIN 1"/>
    <property type="match status" value="1"/>
</dbReference>
<dbReference type="Proteomes" id="UP001075354">
    <property type="component" value="Chromosome 10"/>
</dbReference>
<dbReference type="AlphaFoldDB" id="A0AAV7XDA3"/>
<feature type="compositionally biased region" description="Basic and acidic residues" evidence="1">
    <location>
        <begin position="34"/>
        <end position="60"/>
    </location>
</feature>
<sequence length="574" mass="64570">MRRSHGNADEEVGINKEERNRDSDDDRRRKHKDRCSDRERCRDKDRGRTNRDEYQNWDRSARHHVSKDRDKPRGKREDDGRGSFRSERPESSGKDMQVEGSSSKRSKRSKTDRTYNTDTEESSDDNSYDTQKWSKVNGSDSSDSEQENEKVCSESRLKSESGFGPALPTHLRVGGSPKKRNLKMGTEPDGMEYDESDDFDGSIGPALPPHLCANIDGKKNINDVETIGPALPPHLRSKPRPDEGPALPPHLRSKPRLDEDENKDTNIAVGPALPPHLRSKPRLDEDENEDAFSAVGPALPPYLAKAESNKIGPTIPPHFKKEVSTTDSSDDESVIGPVLPPGLRGPPKPILTLSSDHCLDQNSSDDEVVGPLLPEEMVRSGKNYVIQAQLERNAAAIKRKLEQKDMPDSGVPAREEWMLELPPEGTVDLGLGPRTFRARGAPVKGADRSSWTDTPADKARKEEDAKRRFELGITSTDEVKKAAQSIELSSRDRNMEAQVKKHKRSKESLLDSHQKKLKEEKKKKKEAGAKQERRPFNREVDLKTNVFDDAQKKAIYKKAQVLDTRFSRGESKYL</sequence>
<name>A0AAV7XDA3_9NEOP</name>
<evidence type="ECO:0000313" key="3">
    <source>
        <dbReference type="EMBL" id="KAJ1523271.1"/>
    </source>
</evidence>
<keyword evidence="4" id="KW-1185">Reference proteome</keyword>
<feature type="compositionally biased region" description="Basic and acidic residues" evidence="1">
    <location>
        <begin position="455"/>
        <end position="470"/>
    </location>
</feature>
<dbReference type="InterPro" id="IPR022226">
    <property type="entry name" value="DUF3752"/>
</dbReference>
<evidence type="ECO:0000256" key="1">
    <source>
        <dbReference type="SAM" id="MobiDB-lite"/>
    </source>
</evidence>
<organism evidence="3 4">
    <name type="scientific">Megalurothrips usitatus</name>
    <name type="common">bean blossom thrips</name>
    <dbReference type="NCBI Taxonomy" id="439358"/>
    <lineage>
        <taxon>Eukaryota</taxon>
        <taxon>Metazoa</taxon>
        <taxon>Ecdysozoa</taxon>
        <taxon>Arthropoda</taxon>
        <taxon>Hexapoda</taxon>
        <taxon>Insecta</taxon>
        <taxon>Pterygota</taxon>
        <taxon>Neoptera</taxon>
        <taxon>Paraneoptera</taxon>
        <taxon>Thysanoptera</taxon>
        <taxon>Terebrantia</taxon>
        <taxon>Thripoidea</taxon>
        <taxon>Thripidae</taxon>
        <taxon>Megalurothrips</taxon>
    </lineage>
</organism>
<feature type="region of interest" description="Disordered" evidence="1">
    <location>
        <begin position="308"/>
        <end position="368"/>
    </location>
</feature>
<protein>
    <recommendedName>
        <fullName evidence="2">DUF3752 domain-containing protein</fullName>
    </recommendedName>
</protein>
<evidence type="ECO:0000259" key="2">
    <source>
        <dbReference type="Pfam" id="PF12572"/>
    </source>
</evidence>
<gene>
    <name evidence="3" type="ORF">ONE63_001150</name>
</gene>
<dbReference type="InterPro" id="IPR046331">
    <property type="entry name" value="GPAM1-like"/>
</dbReference>
<comment type="caution">
    <text evidence="3">The sequence shown here is derived from an EMBL/GenBank/DDBJ whole genome shotgun (WGS) entry which is preliminary data.</text>
</comment>
<feature type="compositionally biased region" description="Basic and acidic residues" evidence="1">
    <location>
        <begin position="13"/>
        <end position="27"/>
    </location>
</feature>
<feature type="compositionally biased region" description="Polar residues" evidence="1">
    <location>
        <begin position="128"/>
        <end position="141"/>
    </location>
</feature>
<proteinExistence type="predicted"/>
<feature type="domain" description="DUF3752" evidence="2">
    <location>
        <begin position="431"/>
        <end position="567"/>
    </location>
</feature>
<accession>A0AAV7XDA3</accession>
<feature type="compositionally biased region" description="Basic and acidic residues" evidence="1">
    <location>
        <begin position="506"/>
        <end position="540"/>
    </location>
</feature>
<feature type="region of interest" description="Disordered" evidence="1">
    <location>
        <begin position="424"/>
        <end position="540"/>
    </location>
</feature>
<feature type="compositionally biased region" description="Basic and acidic residues" evidence="1">
    <location>
        <begin position="147"/>
        <end position="159"/>
    </location>
</feature>
<reference evidence="3" key="1">
    <citation type="submission" date="2022-12" db="EMBL/GenBank/DDBJ databases">
        <title>Chromosome-level genome assembly of the bean flower thrips Megalurothrips usitatus.</title>
        <authorList>
            <person name="Ma L."/>
            <person name="Liu Q."/>
            <person name="Li H."/>
            <person name="Cai W."/>
        </authorList>
    </citation>
    <scope>NUCLEOTIDE SEQUENCE</scope>
    <source>
        <strain evidence="3">Cailab_2022a</strain>
    </source>
</reference>
<feature type="region of interest" description="Disordered" evidence="1">
    <location>
        <begin position="223"/>
        <end position="296"/>
    </location>
</feature>
<dbReference type="Pfam" id="PF12572">
    <property type="entry name" value="DUF3752"/>
    <property type="match status" value="1"/>
</dbReference>
<evidence type="ECO:0000313" key="4">
    <source>
        <dbReference type="Proteomes" id="UP001075354"/>
    </source>
</evidence>
<feature type="compositionally biased region" description="Pro residues" evidence="1">
    <location>
        <begin position="338"/>
        <end position="349"/>
    </location>
</feature>